<sequence length="272" mass="30922">MVADFVYFESSATAPYQIRRIDELNKTPTGAVEAKVACYYRRRDVSSALINQAEKYYGSDDDYDEECTNEIANSNNNDNNSKEGLKRSNTVITEQQKHQLKHRELFLSRQVECLPATHIRGKCSVTLHNDAEPLTNYLVRDEAFYYKLIYDPNLKTLQEDRGSMRIGSDYQSEIQCLLKSKSEDVRLTEVHEELVWSPSHSLTVQEIDMFCLLAKAVGTYGRAHDTSSSTRQPLLLSATASAARDITRQHAHDILHEANYDLNKAINLLLPG</sequence>
<dbReference type="InterPro" id="IPR001025">
    <property type="entry name" value="BAH_dom"/>
</dbReference>
<dbReference type="Pfam" id="PF01426">
    <property type="entry name" value="BAH"/>
    <property type="match status" value="1"/>
</dbReference>
<organism evidence="1 2">
    <name type="scientific">Schistosoma margrebowiei</name>
    <dbReference type="NCBI Taxonomy" id="48269"/>
    <lineage>
        <taxon>Eukaryota</taxon>
        <taxon>Metazoa</taxon>
        <taxon>Spiralia</taxon>
        <taxon>Lophotrochozoa</taxon>
        <taxon>Platyhelminthes</taxon>
        <taxon>Trematoda</taxon>
        <taxon>Digenea</taxon>
        <taxon>Strigeidida</taxon>
        <taxon>Schistosomatoidea</taxon>
        <taxon>Schistosomatidae</taxon>
        <taxon>Schistosoma</taxon>
    </lineage>
</organism>
<dbReference type="SMART" id="SM00439">
    <property type="entry name" value="BAH"/>
    <property type="match status" value="1"/>
</dbReference>
<dbReference type="FunFam" id="4.10.1240.50:FF:000001">
    <property type="entry name" value="Metastasis-associated 1 family, member 3"/>
    <property type="match status" value="1"/>
</dbReference>
<dbReference type="GO" id="GO:0016581">
    <property type="term" value="C:NuRD complex"/>
    <property type="evidence" value="ECO:0007669"/>
    <property type="project" value="TreeGrafter"/>
</dbReference>
<protein>
    <submittedName>
        <fullName evidence="1">Uncharacterized protein</fullName>
    </submittedName>
</protein>
<dbReference type="Gene3D" id="4.10.1240.50">
    <property type="match status" value="1"/>
</dbReference>
<dbReference type="Pfam" id="PF01448">
    <property type="entry name" value="ELM2"/>
    <property type="match status" value="1"/>
</dbReference>
<dbReference type="SMART" id="SM01189">
    <property type="entry name" value="ELM2"/>
    <property type="match status" value="1"/>
</dbReference>
<dbReference type="PROSITE" id="PS51156">
    <property type="entry name" value="ELM2"/>
    <property type="match status" value="1"/>
</dbReference>
<dbReference type="GO" id="GO:0000122">
    <property type="term" value="P:negative regulation of transcription by RNA polymerase II"/>
    <property type="evidence" value="ECO:0007669"/>
    <property type="project" value="TreeGrafter"/>
</dbReference>
<dbReference type="Proteomes" id="UP000277204">
    <property type="component" value="Unassembled WGS sequence"/>
</dbReference>
<dbReference type="STRING" id="48269.A0A183LSJ6"/>
<reference evidence="1 2" key="1">
    <citation type="submission" date="2018-11" db="EMBL/GenBank/DDBJ databases">
        <authorList>
            <consortium name="Pathogen Informatics"/>
        </authorList>
    </citation>
    <scope>NUCLEOTIDE SEQUENCE [LARGE SCALE GENOMIC DNA]</scope>
    <source>
        <strain evidence="1 2">Zambia</strain>
    </source>
</reference>
<dbReference type="GO" id="GO:0003713">
    <property type="term" value="F:transcription coactivator activity"/>
    <property type="evidence" value="ECO:0007669"/>
    <property type="project" value="TreeGrafter"/>
</dbReference>
<keyword evidence="2" id="KW-1185">Reference proteome</keyword>
<dbReference type="GO" id="GO:0003714">
    <property type="term" value="F:transcription corepressor activity"/>
    <property type="evidence" value="ECO:0007669"/>
    <property type="project" value="TreeGrafter"/>
</dbReference>
<name>A0A183LSJ6_9TREM</name>
<dbReference type="AlphaFoldDB" id="A0A183LSJ6"/>
<dbReference type="PANTHER" id="PTHR10865:SF29">
    <property type="entry name" value="METASTASIS ASSOCIATED 1-LIKE, ISOFORM D"/>
    <property type="match status" value="1"/>
</dbReference>
<proteinExistence type="predicted"/>
<accession>A0A183LSJ6</accession>
<dbReference type="InterPro" id="IPR000949">
    <property type="entry name" value="ELM2_dom"/>
</dbReference>
<gene>
    <name evidence="1" type="ORF">SMRZ_LOCUS6771</name>
</gene>
<dbReference type="EMBL" id="UZAI01002590">
    <property type="protein sequence ID" value="VDO72976.1"/>
    <property type="molecule type" value="Genomic_DNA"/>
</dbReference>
<dbReference type="InterPro" id="IPR040138">
    <property type="entry name" value="MIER/MTA"/>
</dbReference>
<dbReference type="GO" id="GO:0042826">
    <property type="term" value="F:histone deacetylase binding"/>
    <property type="evidence" value="ECO:0007669"/>
    <property type="project" value="TreeGrafter"/>
</dbReference>
<evidence type="ECO:0000313" key="2">
    <source>
        <dbReference type="Proteomes" id="UP000277204"/>
    </source>
</evidence>
<dbReference type="InterPro" id="IPR043151">
    <property type="entry name" value="BAH_sf"/>
</dbReference>
<evidence type="ECO:0000313" key="1">
    <source>
        <dbReference type="EMBL" id="VDO72976.1"/>
    </source>
</evidence>
<dbReference type="PROSITE" id="PS51038">
    <property type="entry name" value="BAH"/>
    <property type="match status" value="1"/>
</dbReference>
<dbReference type="Gene3D" id="2.30.30.490">
    <property type="match status" value="1"/>
</dbReference>
<dbReference type="GO" id="GO:0003682">
    <property type="term" value="F:chromatin binding"/>
    <property type="evidence" value="ECO:0007669"/>
    <property type="project" value="InterPro"/>
</dbReference>
<dbReference type="PANTHER" id="PTHR10865">
    <property type="entry name" value="METASTASIS-ASSOCIATED PROTEIN AND MESODERM INDUCTION EARLY RESPONSE PROTEIN"/>
    <property type="match status" value="1"/>
</dbReference>
<dbReference type="CDD" id="cd04709">
    <property type="entry name" value="BAH_MTA"/>
    <property type="match status" value="1"/>
</dbReference>